<dbReference type="PANTHER" id="PTHR30627:SF1">
    <property type="entry name" value="PEPTIDOGLYCAN D,D-TRANSPEPTIDASE FTSI"/>
    <property type="match status" value="1"/>
</dbReference>
<name>A0A1F6P8A6_9BACT</name>
<dbReference type="InterPro" id="IPR036138">
    <property type="entry name" value="PBP_dimer_sf"/>
</dbReference>
<accession>A0A1F6P8A6</accession>
<protein>
    <recommendedName>
        <fullName evidence="8">Penicillin-binding protein transpeptidase domain-containing protein</fullName>
    </recommendedName>
</protein>
<evidence type="ECO:0000259" key="5">
    <source>
        <dbReference type="Pfam" id="PF03717"/>
    </source>
</evidence>
<keyword evidence="3" id="KW-1133">Transmembrane helix</keyword>
<evidence type="ECO:0008006" key="8">
    <source>
        <dbReference type="Google" id="ProtNLM"/>
    </source>
</evidence>
<dbReference type="InterPro" id="IPR050515">
    <property type="entry name" value="Beta-lactam/transpept"/>
</dbReference>
<proteinExistence type="predicted"/>
<dbReference type="InterPro" id="IPR012338">
    <property type="entry name" value="Beta-lactam/transpept-like"/>
</dbReference>
<dbReference type="GO" id="GO:0008658">
    <property type="term" value="F:penicillin binding"/>
    <property type="evidence" value="ECO:0007669"/>
    <property type="project" value="InterPro"/>
</dbReference>
<dbReference type="Gene3D" id="3.40.710.10">
    <property type="entry name" value="DD-peptidase/beta-lactamase superfamily"/>
    <property type="match status" value="1"/>
</dbReference>
<gene>
    <name evidence="6" type="ORF">A2563_05190</name>
</gene>
<organism evidence="6 7">
    <name type="scientific">Candidatus Magasanikbacteria bacterium RIFOXYD1_FULL_40_23</name>
    <dbReference type="NCBI Taxonomy" id="1798705"/>
    <lineage>
        <taxon>Bacteria</taxon>
        <taxon>Candidatus Magasanikiibacteriota</taxon>
    </lineage>
</organism>
<dbReference type="GO" id="GO:0071555">
    <property type="term" value="P:cell wall organization"/>
    <property type="evidence" value="ECO:0007669"/>
    <property type="project" value="TreeGrafter"/>
</dbReference>
<dbReference type="EMBL" id="MFRA01000006">
    <property type="protein sequence ID" value="OGH92348.1"/>
    <property type="molecule type" value="Genomic_DNA"/>
</dbReference>
<sequence length="575" mass="63472">MVASREKDNSLRIISIFVLVAALVIVVRLFVLQFVEHKYYSALALNNHEIYQQLYPHRGNILLQDTRNKNKEYPAAVNRQYYSLYAVPRDIPPESVVSTTEFLTGLFNFSPEEKNSLLAKLSKKDDPYEPIAKKVSEEIKDKIKSENLPGINFIGQEFRYYPEGNLAANVLGFTGQNEKGELSGRYGIEGFWDSTLTGKSGFLSGEKGALGSVISSANRTLKQAEHGSDLLLTIDRNLQYKSCERLREGFVEYKAKSAALILMDPKTGAILSMCSMPDFNPNNYSEVEDVGVYNNTAIFTAYEPGSVFKPIIMSVGLDLGLVSPFTTYVDTGERTINGYKIRNALEKIYGLSTMTNVLESSINTGMIWVSEKIGRFRFKEYVENFGFGKKTGIGLDTEVAGDISSLSKSAEIYTAVGSFGQGFTVTPLQIAAAYSALANGGKVPKPYIVDEVRHPNGQVDKTEPESGVVISSNADKLVTAMLISVVEKTYVRSASLKNYYVAAKTGTAQIPGKGGYEKDKTNHTFVGYFPASDPKFVLLVKYEVPEQEWAESTAAPVFKDVAKFILDYYGIAGDK</sequence>
<evidence type="ECO:0000256" key="3">
    <source>
        <dbReference type="SAM" id="Phobius"/>
    </source>
</evidence>
<evidence type="ECO:0000256" key="2">
    <source>
        <dbReference type="ARBA" id="ARBA00023136"/>
    </source>
</evidence>
<dbReference type="SUPFAM" id="SSF56601">
    <property type="entry name" value="beta-lactamase/transpeptidase-like"/>
    <property type="match status" value="1"/>
</dbReference>
<dbReference type="Proteomes" id="UP000176634">
    <property type="component" value="Unassembled WGS sequence"/>
</dbReference>
<feature type="domain" description="Penicillin-binding protein dimerisation" evidence="5">
    <location>
        <begin position="55"/>
        <end position="215"/>
    </location>
</feature>
<evidence type="ECO:0000259" key="4">
    <source>
        <dbReference type="Pfam" id="PF00905"/>
    </source>
</evidence>
<reference evidence="6 7" key="1">
    <citation type="journal article" date="2016" name="Nat. Commun.">
        <title>Thousands of microbial genomes shed light on interconnected biogeochemical processes in an aquifer system.</title>
        <authorList>
            <person name="Anantharaman K."/>
            <person name="Brown C.T."/>
            <person name="Hug L.A."/>
            <person name="Sharon I."/>
            <person name="Castelle C.J."/>
            <person name="Probst A.J."/>
            <person name="Thomas B.C."/>
            <person name="Singh A."/>
            <person name="Wilkins M.J."/>
            <person name="Karaoz U."/>
            <person name="Brodie E.L."/>
            <person name="Williams K.H."/>
            <person name="Hubbard S.S."/>
            <person name="Banfield J.F."/>
        </authorList>
    </citation>
    <scope>NUCLEOTIDE SEQUENCE [LARGE SCALE GENOMIC DNA]</scope>
</reference>
<dbReference type="InterPro" id="IPR001460">
    <property type="entry name" value="PCN-bd_Tpept"/>
</dbReference>
<feature type="domain" description="Penicillin-binding protein transpeptidase" evidence="4">
    <location>
        <begin position="259"/>
        <end position="562"/>
    </location>
</feature>
<evidence type="ECO:0000313" key="7">
    <source>
        <dbReference type="Proteomes" id="UP000176634"/>
    </source>
</evidence>
<dbReference type="Gene3D" id="3.90.1310.10">
    <property type="entry name" value="Penicillin-binding protein 2a (Domain 2)"/>
    <property type="match status" value="1"/>
</dbReference>
<dbReference type="Pfam" id="PF00905">
    <property type="entry name" value="Transpeptidase"/>
    <property type="match status" value="1"/>
</dbReference>
<keyword evidence="3" id="KW-0812">Transmembrane</keyword>
<dbReference type="SUPFAM" id="SSF56519">
    <property type="entry name" value="Penicillin binding protein dimerisation domain"/>
    <property type="match status" value="1"/>
</dbReference>
<evidence type="ECO:0000313" key="6">
    <source>
        <dbReference type="EMBL" id="OGH92348.1"/>
    </source>
</evidence>
<keyword evidence="2 3" id="KW-0472">Membrane</keyword>
<dbReference type="InterPro" id="IPR005311">
    <property type="entry name" value="PBP_dimer"/>
</dbReference>
<dbReference type="Pfam" id="PF03717">
    <property type="entry name" value="PBP_dimer"/>
    <property type="match status" value="1"/>
</dbReference>
<dbReference type="STRING" id="1798705.A2563_05190"/>
<comment type="subcellular location">
    <subcellularLocation>
        <location evidence="1">Membrane</location>
    </subcellularLocation>
</comment>
<dbReference type="PANTHER" id="PTHR30627">
    <property type="entry name" value="PEPTIDOGLYCAN D,D-TRANSPEPTIDASE"/>
    <property type="match status" value="1"/>
</dbReference>
<dbReference type="AlphaFoldDB" id="A0A1F6P8A6"/>
<evidence type="ECO:0000256" key="1">
    <source>
        <dbReference type="ARBA" id="ARBA00004370"/>
    </source>
</evidence>
<feature type="transmembrane region" description="Helical" evidence="3">
    <location>
        <begin position="12"/>
        <end position="31"/>
    </location>
</feature>
<dbReference type="GO" id="GO:0005886">
    <property type="term" value="C:plasma membrane"/>
    <property type="evidence" value="ECO:0007669"/>
    <property type="project" value="TreeGrafter"/>
</dbReference>
<dbReference type="Gene3D" id="3.30.450.330">
    <property type="match status" value="1"/>
</dbReference>
<comment type="caution">
    <text evidence="6">The sequence shown here is derived from an EMBL/GenBank/DDBJ whole genome shotgun (WGS) entry which is preliminary data.</text>
</comment>